<keyword evidence="2" id="KW-1185">Reference proteome</keyword>
<accession>A0A2Z7BBF3</accession>
<proteinExistence type="predicted"/>
<organism evidence="1 2">
    <name type="scientific">Dorcoceras hygrometricum</name>
    <dbReference type="NCBI Taxonomy" id="472368"/>
    <lineage>
        <taxon>Eukaryota</taxon>
        <taxon>Viridiplantae</taxon>
        <taxon>Streptophyta</taxon>
        <taxon>Embryophyta</taxon>
        <taxon>Tracheophyta</taxon>
        <taxon>Spermatophyta</taxon>
        <taxon>Magnoliopsida</taxon>
        <taxon>eudicotyledons</taxon>
        <taxon>Gunneridae</taxon>
        <taxon>Pentapetalae</taxon>
        <taxon>asterids</taxon>
        <taxon>lamiids</taxon>
        <taxon>Lamiales</taxon>
        <taxon>Gesneriaceae</taxon>
        <taxon>Didymocarpoideae</taxon>
        <taxon>Trichosporeae</taxon>
        <taxon>Loxocarpinae</taxon>
        <taxon>Dorcoceras</taxon>
    </lineage>
</organism>
<dbReference type="Proteomes" id="UP000250235">
    <property type="component" value="Unassembled WGS sequence"/>
</dbReference>
<protein>
    <submittedName>
        <fullName evidence="1">Serine/threonine-protein phosphatase 7 long form</fullName>
    </submittedName>
</protein>
<sequence length="264" mass="30565">MRQFILVPALDNDSLQNVTKIGHRNTDWKLYHVDAIRLWNRKFRLAVDGEEHGRSRQIDDDYMSWFERVTVRVISSTVHGVGYRPLPYDHFVVGQHSMPQNLNFSTPSLDSHQSYVEPFGNVDLYDVFVSQQSSAGPSVPLYVYDTMMTSVPSSVVNIVQHLTHEQDTLQSFVDQDYHTPIRSNVQSFTELPNVNLQHNVHDHTGRNIVTPIPFPSYSREQNIADDYDTFTSSEQNLGDEDVELGRRRRRLRPTKCGTCHHLYY</sequence>
<evidence type="ECO:0000313" key="1">
    <source>
        <dbReference type="EMBL" id="KZV31844.1"/>
    </source>
</evidence>
<dbReference type="EMBL" id="KV007324">
    <property type="protein sequence ID" value="KZV31844.1"/>
    <property type="molecule type" value="Genomic_DNA"/>
</dbReference>
<gene>
    <name evidence="1" type="ORF">F511_44831</name>
</gene>
<evidence type="ECO:0000313" key="2">
    <source>
        <dbReference type="Proteomes" id="UP000250235"/>
    </source>
</evidence>
<dbReference type="AlphaFoldDB" id="A0A2Z7BBF3"/>
<reference evidence="1 2" key="1">
    <citation type="journal article" date="2015" name="Proc. Natl. Acad. Sci. U.S.A.">
        <title>The resurrection genome of Boea hygrometrica: A blueprint for survival of dehydration.</title>
        <authorList>
            <person name="Xiao L."/>
            <person name="Yang G."/>
            <person name="Zhang L."/>
            <person name="Yang X."/>
            <person name="Zhao S."/>
            <person name="Ji Z."/>
            <person name="Zhou Q."/>
            <person name="Hu M."/>
            <person name="Wang Y."/>
            <person name="Chen M."/>
            <person name="Xu Y."/>
            <person name="Jin H."/>
            <person name="Xiao X."/>
            <person name="Hu G."/>
            <person name="Bao F."/>
            <person name="Hu Y."/>
            <person name="Wan P."/>
            <person name="Li L."/>
            <person name="Deng X."/>
            <person name="Kuang T."/>
            <person name="Xiang C."/>
            <person name="Zhu J.K."/>
            <person name="Oliver M.J."/>
            <person name="He Y."/>
        </authorList>
    </citation>
    <scope>NUCLEOTIDE SEQUENCE [LARGE SCALE GENOMIC DNA]</scope>
    <source>
        <strain evidence="2">cv. XS01</strain>
    </source>
</reference>
<name>A0A2Z7BBF3_9LAMI</name>